<dbReference type="GO" id="GO:0008237">
    <property type="term" value="F:metallopeptidase activity"/>
    <property type="evidence" value="ECO:0007669"/>
    <property type="project" value="UniProtKB-KW"/>
</dbReference>
<keyword evidence="5" id="KW-0862">Zinc</keyword>
<keyword evidence="3" id="KW-0479">Metal-binding</keyword>
<protein>
    <submittedName>
        <fullName evidence="8">Neutral protease 2</fullName>
    </submittedName>
</protein>
<dbReference type="AlphaFoldDB" id="A0A167E8H6"/>
<gene>
    <name evidence="8" type="ORF">CI238_08020</name>
</gene>
<evidence type="ECO:0000256" key="5">
    <source>
        <dbReference type="ARBA" id="ARBA00022833"/>
    </source>
</evidence>
<evidence type="ECO:0000313" key="8">
    <source>
        <dbReference type="EMBL" id="KZL84823.1"/>
    </source>
</evidence>
<dbReference type="GO" id="GO:0006508">
    <property type="term" value="P:proteolysis"/>
    <property type="evidence" value="ECO:0007669"/>
    <property type="project" value="UniProtKB-KW"/>
</dbReference>
<keyword evidence="7" id="KW-0732">Signal</keyword>
<dbReference type="STRING" id="1573173.A0A167E8H6"/>
<organism evidence="8 9">
    <name type="scientific">Colletotrichum incanum</name>
    <name type="common">Soybean anthracnose fungus</name>
    <dbReference type="NCBI Taxonomy" id="1573173"/>
    <lineage>
        <taxon>Eukaryota</taxon>
        <taxon>Fungi</taxon>
        <taxon>Dikarya</taxon>
        <taxon>Ascomycota</taxon>
        <taxon>Pezizomycotina</taxon>
        <taxon>Sordariomycetes</taxon>
        <taxon>Hypocreomycetidae</taxon>
        <taxon>Glomerellales</taxon>
        <taxon>Glomerellaceae</taxon>
        <taxon>Colletotrichum</taxon>
        <taxon>Colletotrichum spaethianum species complex</taxon>
    </lineage>
</organism>
<sequence length="211" mass="22324">MLWRNFSGVAALAVVHAQPTTHKAYINPRRSMLEVISAPVLPGTAAEIFATIKNNGSTDLNLLKADTILDETLPVQRIIVSDESGKLFCDKYGDFHRLEKSGTYTVVAEGVVPAALAPFTKFLHPAIAFKSNVVNIDVDADHAAAELLVTAALEERTNLQPGCNETTLNASPKALTNCQALALAGAADAADHHPSGSLSISAKTLQKPVTS</sequence>
<evidence type="ECO:0000256" key="3">
    <source>
        <dbReference type="ARBA" id="ARBA00022723"/>
    </source>
</evidence>
<evidence type="ECO:0000256" key="4">
    <source>
        <dbReference type="ARBA" id="ARBA00022801"/>
    </source>
</evidence>
<evidence type="ECO:0000256" key="6">
    <source>
        <dbReference type="ARBA" id="ARBA00023049"/>
    </source>
</evidence>
<dbReference type="PANTHER" id="PTHR37016:SF3">
    <property type="entry name" value="NEUTRAL PROTEASE 2-RELATED"/>
    <property type="match status" value="1"/>
</dbReference>
<keyword evidence="4" id="KW-0378">Hydrolase</keyword>
<name>A0A167E8H6_COLIC</name>
<feature type="signal peptide" evidence="7">
    <location>
        <begin position="1"/>
        <end position="17"/>
    </location>
</feature>
<feature type="chain" id="PRO_5007885694" evidence="7">
    <location>
        <begin position="18"/>
        <end position="211"/>
    </location>
</feature>
<evidence type="ECO:0000256" key="1">
    <source>
        <dbReference type="ARBA" id="ARBA00001947"/>
    </source>
</evidence>
<dbReference type="InterPro" id="IPR050414">
    <property type="entry name" value="Fungal_M35_metalloproteases"/>
</dbReference>
<dbReference type="EMBL" id="LFIW01000784">
    <property type="protein sequence ID" value="KZL84823.1"/>
    <property type="molecule type" value="Genomic_DNA"/>
</dbReference>
<dbReference type="GO" id="GO:0046872">
    <property type="term" value="F:metal ion binding"/>
    <property type="evidence" value="ECO:0007669"/>
    <property type="project" value="UniProtKB-KW"/>
</dbReference>
<proteinExistence type="predicted"/>
<comment type="cofactor">
    <cofactor evidence="1">
        <name>Zn(2+)</name>
        <dbReference type="ChEBI" id="CHEBI:29105"/>
    </cofactor>
</comment>
<keyword evidence="9" id="KW-1185">Reference proteome</keyword>
<accession>A0A167E8H6</accession>
<evidence type="ECO:0000256" key="2">
    <source>
        <dbReference type="ARBA" id="ARBA00022670"/>
    </source>
</evidence>
<evidence type="ECO:0000313" key="9">
    <source>
        <dbReference type="Proteomes" id="UP000076584"/>
    </source>
</evidence>
<keyword evidence="6" id="KW-0482">Metalloprotease</keyword>
<reference evidence="8 9" key="1">
    <citation type="submission" date="2015-06" db="EMBL/GenBank/DDBJ databases">
        <title>Survival trade-offs in plant roots during colonization by closely related pathogenic and mutualistic fungi.</title>
        <authorList>
            <person name="Hacquard S."/>
            <person name="Kracher B."/>
            <person name="Hiruma K."/>
            <person name="Weinman A."/>
            <person name="Muench P."/>
            <person name="Garrido Oter R."/>
            <person name="Ver Loren van Themaat E."/>
            <person name="Dallerey J.-F."/>
            <person name="Damm U."/>
            <person name="Henrissat B."/>
            <person name="Lespinet O."/>
            <person name="Thon M."/>
            <person name="Kemen E."/>
            <person name="McHardy A.C."/>
            <person name="Schulze-Lefert P."/>
            <person name="O'Connell R.J."/>
        </authorList>
    </citation>
    <scope>NUCLEOTIDE SEQUENCE [LARGE SCALE GENOMIC DNA]</scope>
    <source>
        <strain evidence="8 9">MAFF 238704</strain>
    </source>
</reference>
<evidence type="ECO:0000256" key="7">
    <source>
        <dbReference type="SAM" id="SignalP"/>
    </source>
</evidence>
<comment type="caution">
    <text evidence="8">The sequence shown here is derived from an EMBL/GenBank/DDBJ whole genome shotgun (WGS) entry which is preliminary data.</text>
</comment>
<dbReference type="Proteomes" id="UP000076584">
    <property type="component" value="Unassembled WGS sequence"/>
</dbReference>
<keyword evidence="2 8" id="KW-0645">Protease</keyword>
<dbReference type="PANTHER" id="PTHR37016">
    <property type="match status" value="1"/>
</dbReference>